<evidence type="ECO:0000256" key="1">
    <source>
        <dbReference type="ARBA" id="ARBA00005565"/>
    </source>
</evidence>
<comment type="function">
    <text evidence="5">Also displays a weak uracil phosphoribosyltransferase activity which is not physiologically significant.</text>
</comment>
<protein>
    <recommendedName>
        <fullName evidence="5">Bifunctional protein PyrR</fullName>
    </recommendedName>
    <domain>
        <recommendedName>
            <fullName evidence="5">Pyrimidine operon regulatory protein</fullName>
        </recommendedName>
    </domain>
    <domain>
        <recommendedName>
            <fullName evidence="5">Uracil phosphoribosyltransferase</fullName>
            <shortName evidence="5">UPRTase</shortName>
            <ecNumber evidence="5">2.4.2.9</ecNumber>
        </recommendedName>
    </domain>
</protein>
<dbReference type="NCBIfam" id="NF003549">
    <property type="entry name" value="PRK05205.1-5"/>
    <property type="match status" value="1"/>
</dbReference>
<dbReference type="EC" id="2.4.2.9" evidence="5"/>
<dbReference type="PANTHER" id="PTHR11608:SF0">
    <property type="entry name" value="BIFUNCTIONAL PROTEIN PYRR"/>
    <property type="match status" value="1"/>
</dbReference>
<organism evidence="7 8">
    <name type="scientific">Candidatus Egerieicola pullicola</name>
    <dbReference type="NCBI Taxonomy" id="2840775"/>
    <lineage>
        <taxon>Bacteria</taxon>
        <taxon>Bacillati</taxon>
        <taxon>Bacillota</taxon>
        <taxon>Clostridia</taxon>
        <taxon>Eubacteriales</taxon>
        <taxon>Oscillospiraceae</taxon>
        <taxon>Oscillospiraceae incertae sedis</taxon>
        <taxon>Candidatus Egerieicola</taxon>
    </lineage>
</organism>
<feature type="domain" description="Phosphoribosyltransferase" evidence="6">
    <location>
        <begin position="6"/>
        <end position="150"/>
    </location>
</feature>
<sequence>MESKLILDEAAMNRAIARISYEILEKNKGAENLLLLGIISRGVELAHRIAAKILAVEGCPVPVGWLDITAYRDDKLPPENHADRSNFPCEIEGKTVILVDDVIYTGRSARSAMEAVIHRGRPKRIQLAVLVDRGHRELPIRADFVGKNLPTSTSEQVVVQLEETDGVSQVLIQEE</sequence>
<keyword evidence="4 5" id="KW-0804">Transcription</keyword>
<keyword evidence="3 5" id="KW-0805">Transcription regulation</keyword>
<keyword evidence="2 5" id="KW-0806">Transcription termination</keyword>
<comment type="subunit">
    <text evidence="5">Homodimer and homohexamer; in equilibrium.</text>
</comment>
<dbReference type="HAMAP" id="MF_01219">
    <property type="entry name" value="PyrR"/>
    <property type="match status" value="1"/>
</dbReference>
<reference evidence="7" key="2">
    <citation type="journal article" date="2021" name="PeerJ">
        <title>Extensive microbial diversity within the chicken gut microbiome revealed by metagenomics and culture.</title>
        <authorList>
            <person name="Gilroy R."/>
            <person name="Ravi A."/>
            <person name="Getino M."/>
            <person name="Pursley I."/>
            <person name="Horton D.L."/>
            <person name="Alikhan N.F."/>
            <person name="Baker D."/>
            <person name="Gharbi K."/>
            <person name="Hall N."/>
            <person name="Watson M."/>
            <person name="Adriaenssens E.M."/>
            <person name="Foster-Nyarko E."/>
            <person name="Jarju S."/>
            <person name="Secka A."/>
            <person name="Antonio M."/>
            <person name="Oren A."/>
            <person name="Chaudhuri R.R."/>
            <person name="La Ragione R."/>
            <person name="Hildebrand F."/>
            <person name="Pallen M.J."/>
        </authorList>
    </citation>
    <scope>NUCLEOTIDE SEQUENCE</scope>
    <source>
        <strain evidence="7">CHK184-25365</strain>
    </source>
</reference>
<dbReference type="GO" id="GO:0004845">
    <property type="term" value="F:uracil phosphoribosyltransferase activity"/>
    <property type="evidence" value="ECO:0007669"/>
    <property type="project" value="UniProtKB-UniRule"/>
</dbReference>
<dbReference type="SUPFAM" id="SSF53271">
    <property type="entry name" value="PRTase-like"/>
    <property type="match status" value="1"/>
</dbReference>
<dbReference type="InterPro" id="IPR050137">
    <property type="entry name" value="PyrR_bifunctional"/>
</dbReference>
<evidence type="ECO:0000256" key="3">
    <source>
        <dbReference type="ARBA" id="ARBA00023015"/>
    </source>
</evidence>
<feature type="short sequence motif" description="PRPP-binding" evidence="5">
    <location>
        <begin position="96"/>
        <end position="108"/>
    </location>
</feature>
<reference evidence="7" key="1">
    <citation type="submission" date="2020-10" db="EMBL/GenBank/DDBJ databases">
        <authorList>
            <person name="Gilroy R."/>
        </authorList>
    </citation>
    <scope>NUCLEOTIDE SEQUENCE</scope>
    <source>
        <strain evidence="7">CHK184-25365</strain>
    </source>
</reference>
<comment type="catalytic activity">
    <reaction evidence="5">
        <text>UMP + diphosphate = 5-phospho-alpha-D-ribose 1-diphosphate + uracil</text>
        <dbReference type="Rhea" id="RHEA:13017"/>
        <dbReference type="ChEBI" id="CHEBI:17568"/>
        <dbReference type="ChEBI" id="CHEBI:33019"/>
        <dbReference type="ChEBI" id="CHEBI:57865"/>
        <dbReference type="ChEBI" id="CHEBI:58017"/>
        <dbReference type="EC" id="2.4.2.9"/>
    </reaction>
</comment>
<comment type="caution">
    <text evidence="7">The sequence shown here is derived from an EMBL/GenBank/DDBJ whole genome shotgun (WGS) entry which is preliminary data.</text>
</comment>
<gene>
    <name evidence="5 7" type="primary">pyrR</name>
    <name evidence="7" type="ORF">IAB36_04685</name>
</gene>
<dbReference type="FunFam" id="3.40.50.2020:FF:000020">
    <property type="entry name" value="Bifunctional protein PyrR"/>
    <property type="match status" value="1"/>
</dbReference>
<keyword evidence="5" id="KW-0694">RNA-binding</keyword>
<evidence type="ECO:0000256" key="4">
    <source>
        <dbReference type="ARBA" id="ARBA00023163"/>
    </source>
</evidence>
<dbReference type="InterPro" id="IPR029057">
    <property type="entry name" value="PRTase-like"/>
</dbReference>
<evidence type="ECO:0000256" key="2">
    <source>
        <dbReference type="ARBA" id="ARBA00022472"/>
    </source>
</evidence>
<comment type="function">
    <text evidence="5">Regulates transcriptional attenuation of the pyrimidine nucleotide (pyr) operon by binding in a uridine-dependent manner to specific sites on pyr mRNA. This disrupts an antiterminator hairpin in the RNA and favors formation of a downstream transcription terminator, leading to a reduced expression of downstream genes.</text>
</comment>
<dbReference type="InterPro" id="IPR023050">
    <property type="entry name" value="PyrR"/>
</dbReference>
<dbReference type="InterPro" id="IPR000836">
    <property type="entry name" value="PRTase_dom"/>
</dbReference>
<keyword evidence="5 7" id="KW-0808">Transferase</keyword>
<dbReference type="GO" id="GO:0006353">
    <property type="term" value="P:DNA-templated transcription termination"/>
    <property type="evidence" value="ECO:0007669"/>
    <property type="project" value="UniProtKB-UniRule"/>
</dbReference>
<name>A0A9D1AJM5_9FIRM</name>
<evidence type="ECO:0000313" key="8">
    <source>
        <dbReference type="Proteomes" id="UP000886749"/>
    </source>
</evidence>
<comment type="similarity">
    <text evidence="1 5">Belongs to the purine/pyrimidine phosphoribosyltransferase family. PyrR subfamily.</text>
</comment>
<accession>A0A9D1AJM5</accession>
<dbReference type="CDD" id="cd06223">
    <property type="entry name" value="PRTases_typeI"/>
    <property type="match status" value="1"/>
</dbReference>
<keyword evidence="5 7" id="KW-0328">Glycosyltransferase</keyword>
<dbReference type="GO" id="GO:0003723">
    <property type="term" value="F:RNA binding"/>
    <property type="evidence" value="ECO:0007669"/>
    <property type="project" value="UniProtKB-UniRule"/>
</dbReference>
<dbReference type="Gene3D" id="3.40.50.2020">
    <property type="match status" value="1"/>
</dbReference>
<dbReference type="EMBL" id="DVGY01000103">
    <property type="protein sequence ID" value="HIR41108.1"/>
    <property type="molecule type" value="Genomic_DNA"/>
</dbReference>
<dbReference type="PANTHER" id="PTHR11608">
    <property type="entry name" value="BIFUNCTIONAL PROTEIN PYRR"/>
    <property type="match status" value="1"/>
</dbReference>
<dbReference type="Proteomes" id="UP000886749">
    <property type="component" value="Unassembled WGS sequence"/>
</dbReference>
<evidence type="ECO:0000313" key="7">
    <source>
        <dbReference type="EMBL" id="HIR41108.1"/>
    </source>
</evidence>
<dbReference type="NCBIfam" id="NF003548">
    <property type="entry name" value="PRK05205.1-4"/>
    <property type="match status" value="1"/>
</dbReference>
<dbReference type="Pfam" id="PF00156">
    <property type="entry name" value="Pribosyltran"/>
    <property type="match status" value="1"/>
</dbReference>
<proteinExistence type="inferred from homology"/>
<evidence type="ECO:0000259" key="6">
    <source>
        <dbReference type="Pfam" id="PF00156"/>
    </source>
</evidence>
<dbReference type="AlphaFoldDB" id="A0A9D1AJM5"/>
<evidence type="ECO:0000256" key="5">
    <source>
        <dbReference type="HAMAP-Rule" id="MF_01219"/>
    </source>
</evidence>